<evidence type="ECO:0000256" key="9">
    <source>
        <dbReference type="ARBA" id="ARBA00022984"/>
    </source>
</evidence>
<evidence type="ECO:0000256" key="18">
    <source>
        <dbReference type="ARBA" id="ARBA00041418"/>
    </source>
</evidence>
<protein>
    <recommendedName>
        <fullName evidence="17">Probable peptidoglycan glycosyltransferase FtsW</fullName>
        <ecNumber evidence="19">2.4.99.28</ecNumber>
    </recommendedName>
    <alternativeName>
        <fullName evidence="18">Cell division protein FtsW</fullName>
    </alternativeName>
    <alternativeName>
        <fullName evidence="15">Cell wall polymerase</fullName>
    </alternativeName>
    <alternativeName>
        <fullName evidence="14">Peptidoglycan polymerase</fullName>
    </alternativeName>
</protein>
<feature type="transmembrane region" description="Helical" evidence="22">
    <location>
        <begin position="175"/>
        <end position="192"/>
    </location>
</feature>
<evidence type="ECO:0000256" key="11">
    <source>
        <dbReference type="ARBA" id="ARBA00023136"/>
    </source>
</evidence>
<evidence type="ECO:0000256" key="7">
    <source>
        <dbReference type="ARBA" id="ARBA00022692"/>
    </source>
</evidence>
<keyword evidence="24" id="KW-1185">Reference proteome</keyword>
<feature type="transmembrane region" description="Helical" evidence="22">
    <location>
        <begin position="83"/>
        <end position="101"/>
    </location>
</feature>
<dbReference type="InterPro" id="IPR013437">
    <property type="entry name" value="FtsW"/>
</dbReference>
<keyword evidence="5" id="KW-0328">Glycosyltransferase</keyword>
<evidence type="ECO:0000256" key="17">
    <source>
        <dbReference type="ARBA" id="ARBA00041185"/>
    </source>
</evidence>
<evidence type="ECO:0000313" key="24">
    <source>
        <dbReference type="Proteomes" id="UP001174209"/>
    </source>
</evidence>
<dbReference type="Pfam" id="PF01098">
    <property type="entry name" value="FTSW_RODA_SPOVE"/>
    <property type="match status" value="1"/>
</dbReference>
<dbReference type="PANTHER" id="PTHR30474">
    <property type="entry name" value="CELL CYCLE PROTEIN"/>
    <property type="match status" value="1"/>
</dbReference>
<evidence type="ECO:0000313" key="23">
    <source>
        <dbReference type="EMBL" id="MDN4609737.1"/>
    </source>
</evidence>
<feature type="transmembrane region" description="Helical" evidence="22">
    <location>
        <begin position="198"/>
        <end position="214"/>
    </location>
</feature>
<dbReference type="PANTHER" id="PTHR30474:SF2">
    <property type="entry name" value="PEPTIDOGLYCAN GLYCOSYLTRANSFERASE FTSW-RELATED"/>
    <property type="match status" value="1"/>
</dbReference>
<dbReference type="Proteomes" id="UP001174209">
    <property type="component" value="Unassembled WGS sequence"/>
</dbReference>
<keyword evidence="6" id="KW-0808">Transferase</keyword>
<evidence type="ECO:0000256" key="13">
    <source>
        <dbReference type="ARBA" id="ARBA00023316"/>
    </source>
</evidence>
<keyword evidence="10 22" id="KW-1133">Transmembrane helix</keyword>
<evidence type="ECO:0000256" key="21">
    <source>
        <dbReference type="ARBA" id="ARBA00049966"/>
    </source>
</evidence>
<organism evidence="23 24">
    <name type="scientific">Arthrobacter burdickii</name>
    <dbReference type="NCBI Taxonomy" id="3035920"/>
    <lineage>
        <taxon>Bacteria</taxon>
        <taxon>Bacillati</taxon>
        <taxon>Actinomycetota</taxon>
        <taxon>Actinomycetes</taxon>
        <taxon>Micrococcales</taxon>
        <taxon>Micrococcaceae</taxon>
        <taxon>Arthrobacter</taxon>
    </lineage>
</organism>
<reference evidence="23" key="1">
    <citation type="submission" date="2023-06" db="EMBL/GenBank/DDBJ databases">
        <title>MT1 and MT2 Draft Genomes of Novel Species.</title>
        <authorList>
            <person name="Venkateswaran K."/>
        </authorList>
    </citation>
    <scope>NUCLEOTIDE SEQUENCE</scope>
    <source>
        <strain evidence="23">IIF3SC-B10</strain>
    </source>
</reference>
<evidence type="ECO:0000256" key="6">
    <source>
        <dbReference type="ARBA" id="ARBA00022679"/>
    </source>
</evidence>
<evidence type="ECO:0000256" key="3">
    <source>
        <dbReference type="ARBA" id="ARBA00022475"/>
    </source>
</evidence>
<evidence type="ECO:0000256" key="10">
    <source>
        <dbReference type="ARBA" id="ARBA00022989"/>
    </source>
</evidence>
<evidence type="ECO:0000256" key="15">
    <source>
        <dbReference type="ARBA" id="ARBA00033270"/>
    </source>
</evidence>
<comment type="function">
    <text evidence="21">Peptidoglycan polymerase that is essential for cell division.</text>
</comment>
<name>A0ABT8JZF5_9MICC</name>
<dbReference type="PROSITE" id="PS00428">
    <property type="entry name" value="FTSW_RODA_SPOVE"/>
    <property type="match status" value="1"/>
</dbReference>
<keyword evidence="3" id="KW-1003">Cell membrane</keyword>
<dbReference type="EMBL" id="JAROCG010000001">
    <property type="protein sequence ID" value="MDN4609737.1"/>
    <property type="molecule type" value="Genomic_DNA"/>
</dbReference>
<feature type="transmembrane region" description="Helical" evidence="22">
    <location>
        <begin position="339"/>
        <end position="367"/>
    </location>
</feature>
<evidence type="ECO:0000256" key="20">
    <source>
        <dbReference type="ARBA" id="ARBA00049902"/>
    </source>
</evidence>
<evidence type="ECO:0000256" key="19">
    <source>
        <dbReference type="ARBA" id="ARBA00044770"/>
    </source>
</evidence>
<comment type="caution">
    <text evidence="23">The sequence shown here is derived from an EMBL/GenBank/DDBJ whole genome shotgun (WGS) entry which is preliminary data.</text>
</comment>
<accession>A0ABT8JZF5</accession>
<gene>
    <name evidence="23" type="primary">ftsW</name>
    <name evidence="23" type="ORF">P5G52_02535</name>
</gene>
<feature type="transmembrane region" description="Helical" evidence="22">
    <location>
        <begin position="44"/>
        <end position="63"/>
    </location>
</feature>
<evidence type="ECO:0000256" key="16">
    <source>
        <dbReference type="ARBA" id="ARBA00038053"/>
    </source>
</evidence>
<feature type="transmembrane region" description="Helical" evidence="22">
    <location>
        <begin position="307"/>
        <end position="327"/>
    </location>
</feature>
<dbReference type="InterPro" id="IPR001182">
    <property type="entry name" value="FtsW/RodA"/>
</dbReference>
<keyword evidence="7 22" id="KW-0812">Transmembrane</keyword>
<comment type="similarity">
    <text evidence="16">Belongs to the SEDS family. FtsW subfamily.</text>
</comment>
<keyword evidence="9" id="KW-0573">Peptidoglycan synthesis</keyword>
<evidence type="ECO:0000256" key="12">
    <source>
        <dbReference type="ARBA" id="ARBA00023306"/>
    </source>
</evidence>
<evidence type="ECO:0000256" key="14">
    <source>
        <dbReference type="ARBA" id="ARBA00032370"/>
    </source>
</evidence>
<dbReference type="RefSeq" id="WP_301224413.1">
    <property type="nucleotide sequence ID" value="NZ_JAROCG010000001.1"/>
</dbReference>
<dbReference type="EC" id="2.4.99.28" evidence="19"/>
<feature type="transmembrane region" description="Helical" evidence="22">
    <location>
        <begin position="148"/>
        <end position="163"/>
    </location>
</feature>
<keyword evidence="8" id="KW-0133">Cell shape</keyword>
<comment type="pathway">
    <text evidence="2">Cell wall biogenesis; peptidoglycan biosynthesis.</text>
</comment>
<sequence length="408" mass="42753">MPSLTAPRPVSRPASARNPLSRGVRLWRALTTQGPSSNRNARNLLITTTFALVAIGLLMVLSASSVELVAAGKSPFDTFYKQLMWMGIGSAALVVCAFIPLRTYRRLAWLILLGSLVFSLLVFTPLGVEVQGNRNWIGIGSLTAQPSEFLKLSIILWGGAVLTRKAKLLGNWKHLFVPVAPGAMVAIGLVVAGKDLGTAMVLALIAVSLFFFAGASPKLFLGGLAVGVVGTTLAVVSSPNRMLRISAWLDPAAEGTAEGLGYQSAQALYGLAGGGVFGVGVGQSRQKVNWIPEAHNDFVFAILGEELGLVGALLVIVLFAVLAFSIYRISTLSKDLYVTYVCGGILVWIIGQAILNIAVVTGMIPVIGVPLPFISYGGSSMVAVLAAVGVLISCSRATDQDHPADAPA</sequence>
<proteinExistence type="inferred from homology"/>
<feature type="transmembrane region" description="Helical" evidence="22">
    <location>
        <begin position="108"/>
        <end position="128"/>
    </location>
</feature>
<dbReference type="NCBIfam" id="TIGR02614">
    <property type="entry name" value="ftsW"/>
    <property type="match status" value="1"/>
</dbReference>
<evidence type="ECO:0000256" key="5">
    <source>
        <dbReference type="ARBA" id="ARBA00022676"/>
    </source>
</evidence>
<dbReference type="InterPro" id="IPR018365">
    <property type="entry name" value="Cell_cycle_FtsW-rel_CS"/>
</dbReference>
<keyword evidence="11 22" id="KW-0472">Membrane</keyword>
<keyword evidence="4" id="KW-0132">Cell division</keyword>
<evidence type="ECO:0000256" key="8">
    <source>
        <dbReference type="ARBA" id="ARBA00022960"/>
    </source>
</evidence>
<comment type="subcellular location">
    <subcellularLocation>
        <location evidence="1">Cell membrane</location>
        <topology evidence="1">Multi-pass membrane protein</topology>
    </subcellularLocation>
</comment>
<comment type="catalytic activity">
    <reaction evidence="20">
        <text>[GlcNAc-(1-&gt;4)-Mur2Ac(oyl-L-Ala-gamma-D-Glu-L-Lys-D-Ala-D-Ala)](n)-di-trans,octa-cis-undecaprenyl diphosphate + beta-D-GlcNAc-(1-&gt;4)-Mur2Ac(oyl-L-Ala-gamma-D-Glu-L-Lys-D-Ala-D-Ala)-di-trans,octa-cis-undecaprenyl diphosphate = [GlcNAc-(1-&gt;4)-Mur2Ac(oyl-L-Ala-gamma-D-Glu-L-Lys-D-Ala-D-Ala)](n+1)-di-trans,octa-cis-undecaprenyl diphosphate + di-trans,octa-cis-undecaprenyl diphosphate + H(+)</text>
        <dbReference type="Rhea" id="RHEA:23708"/>
        <dbReference type="Rhea" id="RHEA-COMP:9602"/>
        <dbReference type="Rhea" id="RHEA-COMP:9603"/>
        <dbReference type="ChEBI" id="CHEBI:15378"/>
        <dbReference type="ChEBI" id="CHEBI:58405"/>
        <dbReference type="ChEBI" id="CHEBI:60033"/>
        <dbReference type="ChEBI" id="CHEBI:78435"/>
        <dbReference type="EC" id="2.4.99.28"/>
    </reaction>
</comment>
<keyword evidence="13" id="KW-0961">Cell wall biogenesis/degradation</keyword>
<keyword evidence="12" id="KW-0131">Cell cycle</keyword>
<evidence type="ECO:0000256" key="22">
    <source>
        <dbReference type="SAM" id="Phobius"/>
    </source>
</evidence>
<feature type="transmembrane region" description="Helical" evidence="22">
    <location>
        <begin position="219"/>
        <end position="238"/>
    </location>
</feature>
<evidence type="ECO:0000256" key="1">
    <source>
        <dbReference type="ARBA" id="ARBA00004651"/>
    </source>
</evidence>
<evidence type="ECO:0000256" key="2">
    <source>
        <dbReference type="ARBA" id="ARBA00004752"/>
    </source>
</evidence>
<feature type="transmembrane region" description="Helical" evidence="22">
    <location>
        <begin position="373"/>
        <end position="392"/>
    </location>
</feature>
<evidence type="ECO:0000256" key="4">
    <source>
        <dbReference type="ARBA" id="ARBA00022618"/>
    </source>
</evidence>